<dbReference type="EC" id="2.4.-.-" evidence="2"/>
<dbReference type="Gene3D" id="3.40.50.2000">
    <property type="entry name" value="Glycogen Phosphorylase B"/>
    <property type="match status" value="2"/>
</dbReference>
<dbReference type="Proteomes" id="UP001594351">
    <property type="component" value="Unassembled WGS sequence"/>
</dbReference>
<dbReference type="Pfam" id="PF13692">
    <property type="entry name" value="Glyco_trans_1_4"/>
    <property type="match status" value="1"/>
</dbReference>
<dbReference type="EMBL" id="JBHPBY010000089">
    <property type="protein sequence ID" value="MFC1850298.1"/>
    <property type="molecule type" value="Genomic_DNA"/>
</dbReference>
<evidence type="ECO:0000256" key="1">
    <source>
        <dbReference type="ARBA" id="ARBA00022679"/>
    </source>
</evidence>
<name>A0ABV6YVT5_UNCC1</name>
<comment type="caution">
    <text evidence="2">The sequence shown here is derived from an EMBL/GenBank/DDBJ whole genome shotgun (WGS) entry which is preliminary data.</text>
</comment>
<evidence type="ECO:0000313" key="2">
    <source>
        <dbReference type="EMBL" id="MFC1850298.1"/>
    </source>
</evidence>
<dbReference type="CDD" id="cd03801">
    <property type="entry name" value="GT4_PimA-like"/>
    <property type="match status" value="1"/>
</dbReference>
<evidence type="ECO:0000313" key="3">
    <source>
        <dbReference type="Proteomes" id="UP001594351"/>
    </source>
</evidence>
<protein>
    <submittedName>
        <fullName evidence="2">Glycosyltransferase family 4 protein</fullName>
        <ecNumber evidence="2">2.4.-.-</ecNumber>
    </submittedName>
</protein>
<dbReference type="SUPFAM" id="SSF53756">
    <property type="entry name" value="UDP-Glycosyltransferase/glycogen phosphorylase"/>
    <property type="match status" value="1"/>
</dbReference>
<sequence>MNWKFAFICPWFGPHIPGGAERAARELVLNLARREHDVRVLTTCARDFYHWEPYHTAGVATFEGIPVFRFSINDRDAAAFDQVNKQLLEGHPLSAWEETVFLKNIISSDALCQHIWRLRHDCLFIFTPYMFGTSYWGAKLVPEKSFLFPCLHDEPYLYLPRYQRLLKNVRSLLFYSSGEGELAREVLHRTDCHRVVGLGINNKDTPSQENIAHFKESYNISSPYLFLPGRKQAEKNTALAVDLFSRYKTHHEDPVKLVLSGPGTVEIKPEVHDDVIDLGYLSEQHLSCAYQAARAVCLPSVRESFSFTMFEAWLHKKPVVGHAACRATKLPLELSQAGITFSDFNSFCAGMEMLRNMSDEQLAEVGTRGYNYVTCHHTWDAVIKKFLTYIDEAMS</sequence>
<dbReference type="GO" id="GO:0016757">
    <property type="term" value="F:glycosyltransferase activity"/>
    <property type="evidence" value="ECO:0007669"/>
    <property type="project" value="UniProtKB-KW"/>
</dbReference>
<dbReference type="PANTHER" id="PTHR46401:SF2">
    <property type="entry name" value="GLYCOSYLTRANSFERASE WBBK-RELATED"/>
    <property type="match status" value="1"/>
</dbReference>
<reference evidence="2 3" key="1">
    <citation type="submission" date="2024-09" db="EMBL/GenBank/DDBJ databases">
        <title>Laminarin stimulates single cell rates of sulfate reduction while oxygen inhibits transcriptomic activity in coastal marine sediment.</title>
        <authorList>
            <person name="Lindsay M."/>
            <person name="Orcutt B."/>
            <person name="Emerson D."/>
            <person name="Stepanauskas R."/>
            <person name="D'Angelo T."/>
        </authorList>
    </citation>
    <scope>NUCLEOTIDE SEQUENCE [LARGE SCALE GENOMIC DNA]</scope>
    <source>
        <strain evidence="2">SAG AM-311-K15</strain>
    </source>
</reference>
<keyword evidence="1 2" id="KW-0808">Transferase</keyword>
<organism evidence="2 3">
    <name type="scientific">candidate division CSSED10-310 bacterium</name>
    <dbReference type="NCBI Taxonomy" id="2855610"/>
    <lineage>
        <taxon>Bacteria</taxon>
        <taxon>Bacteria division CSSED10-310</taxon>
    </lineage>
</organism>
<dbReference type="PANTHER" id="PTHR46401">
    <property type="entry name" value="GLYCOSYLTRANSFERASE WBBK-RELATED"/>
    <property type="match status" value="1"/>
</dbReference>
<keyword evidence="2" id="KW-0328">Glycosyltransferase</keyword>
<accession>A0ABV6YVT5</accession>
<gene>
    <name evidence="2" type="ORF">ACFL27_08915</name>
</gene>
<keyword evidence="3" id="KW-1185">Reference proteome</keyword>
<proteinExistence type="predicted"/>